<keyword evidence="4 7" id="KW-0812">Transmembrane</keyword>
<dbReference type="InterPro" id="IPR036259">
    <property type="entry name" value="MFS_trans_sf"/>
</dbReference>
<dbReference type="AlphaFoldDB" id="A0AA46YLX2"/>
<feature type="transmembrane region" description="Helical" evidence="7">
    <location>
        <begin position="279"/>
        <end position="299"/>
    </location>
</feature>
<evidence type="ECO:0000256" key="5">
    <source>
        <dbReference type="ARBA" id="ARBA00022989"/>
    </source>
</evidence>
<evidence type="ECO:0000256" key="4">
    <source>
        <dbReference type="ARBA" id="ARBA00022692"/>
    </source>
</evidence>
<keyword evidence="2" id="KW-0813">Transport</keyword>
<feature type="transmembrane region" description="Helical" evidence="7">
    <location>
        <begin position="305"/>
        <end position="325"/>
    </location>
</feature>
<evidence type="ECO:0000256" key="1">
    <source>
        <dbReference type="ARBA" id="ARBA00004651"/>
    </source>
</evidence>
<protein>
    <submittedName>
        <fullName evidence="8">MFS transporter</fullName>
    </submittedName>
</protein>
<dbReference type="RefSeq" id="WP_271634892.1">
    <property type="nucleotide sequence ID" value="NZ_CP094970.1"/>
</dbReference>
<proteinExistence type="predicted"/>
<dbReference type="PRINTS" id="PR01988">
    <property type="entry name" value="EXPORTERBACE"/>
</dbReference>
<name>A0AA46YLX2_9ACTN</name>
<feature type="transmembrane region" description="Helical" evidence="7">
    <location>
        <begin position="44"/>
        <end position="64"/>
    </location>
</feature>
<dbReference type="Proteomes" id="UP001164390">
    <property type="component" value="Chromosome"/>
</dbReference>
<dbReference type="InterPro" id="IPR022324">
    <property type="entry name" value="Bacilysin_exporter_BacE_put"/>
</dbReference>
<dbReference type="PANTHER" id="PTHR23513:SF11">
    <property type="entry name" value="STAPHYLOFERRIN A TRANSPORTER"/>
    <property type="match status" value="1"/>
</dbReference>
<dbReference type="PANTHER" id="PTHR23513">
    <property type="entry name" value="INTEGRAL MEMBRANE EFFLUX PROTEIN-RELATED"/>
    <property type="match status" value="1"/>
</dbReference>
<evidence type="ECO:0000313" key="8">
    <source>
        <dbReference type="EMBL" id="UYM06044.1"/>
    </source>
</evidence>
<dbReference type="GO" id="GO:0005886">
    <property type="term" value="C:plasma membrane"/>
    <property type="evidence" value="ECO:0007669"/>
    <property type="project" value="UniProtKB-SubCell"/>
</dbReference>
<feature type="transmembrane region" description="Helical" evidence="7">
    <location>
        <begin position="210"/>
        <end position="232"/>
    </location>
</feature>
<evidence type="ECO:0000256" key="6">
    <source>
        <dbReference type="ARBA" id="ARBA00023136"/>
    </source>
</evidence>
<feature type="transmembrane region" description="Helical" evidence="7">
    <location>
        <begin position="346"/>
        <end position="365"/>
    </location>
</feature>
<accession>A0AA46YLX2</accession>
<dbReference type="InterPro" id="IPR010290">
    <property type="entry name" value="TM_effector"/>
</dbReference>
<dbReference type="SUPFAM" id="SSF103473">
    <property type="entry name" value="MFS general substrate transporter"/>
    <property type="match status" value="1"/>
</dbReference>
<feature type="transmembrane region" description="Helical" evidence="7">
    <location>
        <begin position="371"/>
        <end position="389"/>
    </location>
</feature>
<reference evidence="8" key="1">
    <citation type="submission" date="2022-01" db="EMBL/GenBank/DDBJ databases">
        <title>Nocardioidaceae gen. sp. A5X3R13.</title>
        <authorList>
            <person name="Lopez Marin M.A."/>
            <person name="Uhlik O."/>
        </authorList>
    </citation>
    <scope>NUCLEOTIDE SEQUENCE</scope>
    <source>
        <strain evidence="8">A5X3R13</strain>
    </source>
</reference>
<feature type="transmembrane region" description="Helical" evidence="7">
    <location>
        <begin position="252"/>
        <end position="272"/>
    </location>
</feature>
<dbReference type="EMBL" id="CP094970">
    <property type="protein sequence ID" value="UYM06044.1"/>
    <property type="molecule type" value="Genomic_DNA"/>
</dbReference>
<keyword evidence="5 7" id="KW-1133">Transmembrane helix</keyword>
<dbReference type="Pfam" id="PF05977">
    <property type="entry name" value="MFS_3"/>
    <property type="match status" value="1"/>
</dbReference>
<gene>
    <name evidence="8" type="ORF">L0C25_02940</name>
</gene>
<evidence type="ECO:0000313" key="9">
    <source>
        <dbReference type="Proteomes" id="UP001164390"/>
    </source>
</evidence>
<organism evidence="8 9">
    <name type="scientific">Solicola gregarius</name>
    <dbReference type="NCBI Taxonomy" id="2908642"/>
    <lineage>
        <taxon>Bacteria</taxon>
        <taxon>Bacillati</taxon>
        <taxon>Actinomycetota</taxon>
        <taxon>Actinomycetes</taxon>
        <taxon>Propionibacteriales</taxon>
        <taxon>Nocardioidaceae</taxon>
        <taxon>Solicola</taxon>
    </lineage>
</organism>
<feature type="transmembrane region" description="Helical" evidence="7">
    <location>
        <begin position="76"/>
        <end position="97"/>
    </location>
</feature>
<feature type="transmembrane region" description="Helical" evidence="7">
    <location>
        <begin position="142"/>
        <end position="164"/>
    </location>
</feature>
<dbReference type="CDD" id="cd06173">
    <property type="entry name" value="MFS_MefA_like"/>
    <property type="match status" value="1"/>
</dbReference>
<evidence type="ECO:0000256" key="3">
    <source>
        <dbReference type="ARBA" id="ARBA00022475"/>
    </source>
</evidence>
<feature type="transmembrane region" description="Helical" evidence="7">
    <location>
        <begin position="103"/>
        <end position="121"/>
    </location>
</feature>
<keyword evidence="6 7" id="KW-0472">Membrane</keyword>
<evidence type="ECO:0000256" key="2">
    <source>
        <dbReference type="ARBA" id="ARBA00022448"/>
    </source>
</evidence>
<dbReference type="Gene3D" id="1.20.1250.20">
    <property type="entry name" value="MFS general substrate transporter like domains"/>
    <property type="match status" value="1"/>
</dbReference>
<comment type="subcellular location">
    <subcellularLocation>
        <location evidence="1">Cell membrane</location>
        <topology evidence="1">Multi-pass membrane protein</topology>
    </subcellularLocation>
</comment>
<dbReference type="KEGG" id="sgrg:L0C25_02940"/>
<sequence length="416" mass="43695">MKVPSPLRSSRFRWFFTGRTLSFLGSSMAPVALAFAVLDITGSPASLGIVLAARSIPMAALMLVGGVISDRFSRSTVLVVSNSLTGLSQGLAATLLITGNAEVWSLAVIEAVNGVVVAFTFPAMQSVIPMVVDRDDLQQTNAILSFSRQGMFVIGPSLAGLFVVTIGSGWAIAVDGASYVVSAFCMSRLHLRAVERTDPSSMVADLREGWGVFVSMQWVWVVVSAFGVLNMIHAGVIFTLGPVIAKDTIGEGAWGAVLSAESVGFLVTTLVLMRVRLRYPLRAGMLGMASLALPMLALGAAPQTLVLATLMFLAGVGTEIFGIGWSTAMHENVPNELQSRLWSYDAFGSFVAIPIGQLLAGPLAAAFDARTVAVVAGALYAVVALAALLSPDVRRLRHEAEAVSPPRADADETSAP</sequence>
<keyword evidence="3" id="KW-1003">Cell membrane</keyword>
<evidence type="ECO:0000256" key="7">
    <source>
        <dbReference type="SAM" id="Phobius"/>
    </source>
</evidence>
<feature type="transmembrane region" description="Helical" evidence="7">
    <location>
        <begin position="21"/>
        <end position="38"/>
    </location>
</feature>
<keyword evidence="9" id="KW-1185">Reference proteome</keyword>